<dbReference type="EMBL" id="RZHD01000010">
    <property type="protein sequence ID" value="RUR43601.1"/>
    <property type="molecule type" value="Genomic_DNA"/>
</dbReference>
<name>A0A433L899_9GAMM</name>
<gene>
    <name evidence="1" type="ORF">ELY37_18115</name>
</gene>
<reference evidence="1 2" key="1">
    <citation type="submission" date="2018-12" db="EMBL/GenBank/DDBJ databases">
        <title>three novel Halomonas strain isolated from plants.</title>
        <authorList>
            <person name="Sun C."/>
        </authorList>
    </citation>
    <scope>NUCLEOTIDE SEQUENCE [LARGE SCALE GENOMIC DNA]</scope>
    <source>
        <strain evidence="1 2">RC</strain>
    </source>
</reference>
<dbReference type="OrthoDB" id="9805123at2"/>
<sequence length="75" mass="8365">MSLATCYHRLKKAEKNDLTNIDVLDAIDYHRTTQGQKPNGANSGLFHFNSAAMGWDAFFKAEVLLIQPLLVVISD</sequence>
<dbReference type="Proteomes" id="UP000286912">
    <property type="component" value="Unassembled WGS sequence"/>
</dbReference>
<dbReference type="AlphaFoldDB" id="A0A433L899"/>
<accession>A0A433L899</accession>
<comment type="caution">
    <text evidence="1">The sequence shown here is derived from an EMBL/GenBank/DDBJ whole genome shotgun (WGS) entry which is preliminary data.</text>
</comment>
<keyword evidence="2" id="KW-1185">Reference proteome</keyword>
<proteinExistence type="predicted"/>
<dbReference type="RefSeq" id="WP_126982083.1">
    <property type="nucleotide sequence ID" value="NZ_RZHD01000010.1"/>
</dbReference>
<protein>
    <submittedName>
        <fullName evidence="1">Uncharacterized protein</fullName>
    </submittedName>
</protein>
<evidence type="ECO:0000313" key="2">
    <source>
        <dbReference type="Proteomes" id="UP000286912"/>
    </source>
</evidence>
<organism evidence="1 2">
    <name type="scientific">Vreelandella populi</name>
    <dbReference type="NCBI Taxonomy" id="2498858"/>
    <lineage>
        <taxon>Bacteria</taxon>
        <taxon>Pseudomonadati</taxon>
        <taxon>Pseudomonadota</taxon>
        <taxon>Gammaproteobacteria</taxon>
        <taxon>Oceanospirillales</taxon>
        <taxon>Halomonadaceae</taxon>
        <taxon>Vreelandella</taxon>
    </lineage>
</organism>
<evidence type="ECO:0000313" key="1">
    <source>
        <dbReference type="EMBL" id="RUR43601.1"/>
    </source>
</evidence>